<evidence type="ECO:0000313" key="2">
    <source>
        <dbReference type="EMBL" id="MBX51739.1"/>
    </source>
</evidence>
<accession>A0A2P2PAL8</accession>
<protein>
    <submittedName>
        <fullName evidence="2">Uncharacterized protein</fullName>
    </submittedName>
</protein>
<sequence>MNLPFCRVEDSTESSGLKTKKKKLEEKNFKRN</sequence>
<organism evidence="2">
    <name type="scientific">Rhizophora mucronata</name>
    <name type="common">Asiatic mangrove</name>
    <dbReference type="NCBI Taxonomy" id="61149"/>
    <lineage>
        <taxon>Eukaryota</taxon>
        <taxon>Viridiplantae</taxon>
        <taxon>Streptophyta</taxon>
        <taxon>Embryophyta</taxon>
        <taxon>Tracheophyta</taxon>
        <taxon>Spermatophyta</taxon>
        <taxon>Magnoliopsida</taxon>
        <taxon>eudicotyledons</taxon>
        <taxon>Gunneridae</taxon>
        <taxon>Pentapetalae</taxon>
        <taxon>rosids</taxon>
        <taxon>fabids</taxon>
        <taxon>Malpighiales</taxon>
        <taxon>Rhizophoraceae</taxon>
        <taxon>Rhizophora</taxon>
    </lineage>
</organism>
<reference evidence="2" key="1">
    <citation type="submission" date="2018-02" db="EMBL/GenBank/DDBJ databases">
        <title>Rhizophora mucronata_Transcriptome.</title>
        <authorList>
            <person name="Meera S.P."/>
            <person name="Sreeshan A."/>
            <person name="Augustine A."/>
        </authorList>
    </citation>
    <scope>NUCLEOTIDE SEQUENCE</scope>
    <source>
        <tissue evidence="2">Leaf</tissue>
    </source>
</reference>
<feature type="compositionally biased region" description="Basic and acidic residues" evidence="1">
    <location>
        <begin position="23"/>
        <end position="32"/>
    </location>
</feature>
<name>A0A2P2PAL8_RHIMU</name>
<dbReference type="EMBL" id="GGEC01071255">
    <property type="protein sequence ID" value="MBX51739.1"/>
    <property type="molecule type" value="Transcribed_RNA"/>
</dbReference>
<dbReference type="AlphaFoldDB" id="A0A2P2PAL8"/>
<proteinExistence type="predicted"/>
<feature type="region of interest" description="Disordered" evidence="1">
    <location>
        <begin position="1"/>
        <end position="32"/>
    </location>
</feature>
<evidence type="ECO:0000256" key="1">
    <source>
        <dbReference type="SAM" id="MobiDB-lite"/>
    </source>
</evidence>